<dbReference type="SUPFAM" id="SSF100895">
    <property type="entry name" value="Kazal-type serine protease inhibitors"/>
    <property type="match status" value="3"/>
</dbReference>
<dbReference type="InterPro" id="IPR036058">
    <property type="entry name" value="Kazal_dom_sf"/>
</dbReference>
<dbReference type="SMART" id="SM00280">
    <property type="entry name" value="KAZAL"/>
    <property type="match status" value="3"/>
</dbReference>
<dbReference type="InterPro" id="IPR002350">
    <property type="entry name" value="Kazal_dom"/>
</dbReference>
<dbReference type="InterPro" id="IPR001239">
    <property type="entry name" value="Prot_inh_Kazal-m"/>
</dbReference>
<dbReference type="FunFam" id="3.30.60.30:FF:000036">
    <property type="entry name" value="Ovomucoid"/>
    <property type="match status" value="2"/>
</dbReference>
<dbReference type="Pfam" id="PF00050">
    <property type="entry name" value="Kazal_1"/>
    <property type="match status" value="3"/>
</dbReference>
<evidence type="ECO:0000259" key="7">
    <source>
        <dbReference type="PROSITE" id="PS51465"/>
    </source>
</evidence>
<keyword evidence="9" id="KW-1185">Reference proteome</keyword>
<dbReference type="GO" id="GO:0005576">
    <property type="term" value="C:extracellular region"/>
    <property type="evidence" value="ECO:0007669"/>
    <property type="project" value="UniProtKB-SubCell"/>
</dbReference>
<dbReference type="GO" id="GO:0004867">
    <property type="term" value="F:serine-type endopeptidase inhibitor activity"/>
    <property type="evidence" value="ECO:0007669"/>
    <property type="project" value="UniProtKB-KW"/>
</dbReference>
<comment type="subcellular location">
    <subcellularLocation>
        <location evidence="1">Secreted</location>
    </subcellularLocation>
</comment>
<proteinExistence type="predicted"/>
<reference evidence="8" key="2">
    <citation type="submission" date="2025-09" db="UniProtKB">
        <authorList>
            <consortium name="Ensembl"/>
        </authorList>
    </citation>
    <scope>IDENTIFICATION</scope>
</reference>
<evidence type="ECO:0000313" key="8">
    <source>
        <dbReference type="Ensembl" id="ENSBOBP00000005325.1"/>
    </source>
</evidence>
<keyword evidence="6" id="KW-0325">Glycoprotein</keyword>
<dbReference type="PANTHER" id="PTHR21312:SF28">
    <property type="entry name" value="OVOINHIBITOR-RELATED"/>
    <property type="match status" value="1"/>
</dbReference>
<dbReference type="Ensembl" id="ENSBOBT00000005472.1">
    <property type="protein sequence ID" value="ENSBOBP00000005325.1"/>
    <property type="gene ID" value="ENSBOBG00000003571.1"/>
</dbReference>
<evidence type="ECO:0000256" key="3">
    <source>
        <dbReference type="ARBA" id="ARBA00022690"/>
    </source>
</evidence>
<protein>
    <recommendedName>
        <fullName evidence="7">Kazal-like domain-containing protein</fullName>
    </recommendedName>
</protein>
<evidence type="ECO:0000256" key="4">
    <source>
        <dbReference type="ARBA" id="ARBA00022900"/>
    </source>
</evidence>
<name>A0A8C0EKL6_BUBBB</name>
<dbReference type="PRINTS" id="PR00290">
    <property type="entry name" value="KAZALINHBTR"/>
</dbReference>
<feature type="domain" description="Kazal-like" evidence="7">
    <location>
        <begin position="99"/>
        <end position="162"/>
    </location>
</feature>
<evidence type="ECO:0000256" key="2">
    <source>
        <dbReference type="ARBA" id="ARBA00022525"/>
    </source>
</evidence>
<keyword evidence="4" id="KW-0722">Serine protease inhibitor</keyword>
<reference evidence="8" key="1">
    <citation type="submission" date="2025-08" db="UniProtKB">
        <authorList>
            <consortium name="Ensembl"/>
        </authorList>
    </citation>
    <scope>IDENTIFICATION</scope>
</reference>
<keyword evidence="3" id="KW-0646">Protease inhibitor</keyword>
<dbReference type="CDD" id="cd00104">
    <property type="entry name" value="KAZAL_FS"/>
    <property type="match status" value="1"/>
</dbReference>
<dbReference type="PROSITE" id="PS51465">
    <property type="entry name" value="KAZAL_2"/>
    <property type="match status" value="3"/>
</dbReference>
<dbReference type="PROSITE" id="PS00282">
    <property type="entry name" value="KAZAL_1"/>
    <property type="match status" value="2"/>
</dbReference>
<evidence type="ECO:0000256" key="1">
    <source>
        <dbReference type="ARBA" id="ARBA00004613"/>
    </source>
</evidence>
<organism evidence="8 9">
    <name type="scientific">Bubo bubo</name>
    <name type="common">Eurasian eagle-owl</name>
    <name type="synonym">Strix bubo</name>
    <dbReference type="NCBI Taxonomy" id="30461"/>
    <lineage>
        <taxon>Eukaryota</taxon>
        <taxon>Metazoa</taxon>
        <taxon>Chordata</taxon>
        <taxon>Craniata</taxon>
        <taxon>Vertebrata</taxon>
        <taxon>Euteleostomi</taxon>
        <taxon>Archelosauria</taxon>
        <taxon>Archosauria</taxon>
        <taxon>Dinosauria</taxon>
        <taxon>Saurischia</taxon>
        <taxon>Theropoda</taxon>
        <taxon>Coelurosauria</taxon>
        <taxon>Aves</taxon>
        <taxon>Neognathae</taxon>
        <taxon>Neoaves</taxon>
        <taxon>Telluraves</taxon>
        <taxon>Strigiformes</taxon>
        <taxon>Strigidae</taxon>
        <taxon>Bubo</taxon>
    </lineage>
</organism>
<evidence type="ECO:0000256" key="5">
    <source>
        <dbReference type="ARBA" id="ARBA00023157"/>
    </source>
</evidence>
<evidence type="ECO:0000256" key="6">
    <source>
        <dbReference type="ARBA" id="ARBA00023180"/>
    </source>
</evidence>
<sequence length="231" mass="25797">MSNTLNQIPWVKCLFYNLHTYCSRKRIFLASCSFLPSVDCSAYLTNTKTGEAIAACPFILREICGTDGVTYSNDCVLCAHNVEFGTSVAKRHDGRCIEEVPQLDCSQYQTNVLKDGRQTMICTMIYDPVCGTDGVTYASECVLCAHNLQFHVSVGRHALCWGAMVCSQAETLMSIFCVQDLCKDFQEPSSVCSMEYSPHCGSDGTTYGNRCLFCNAYVYEKQKDSQPHEYD</sequence>
<feature type="domain" description="Kazal-like" evidence="7">
    <location>
        <begin position="178"/>
        <end position="231"/>
    </location>
</feature>
<feature type="domain" description="Kazal-like" evidence="7">
    <location>
        <begin position="34"/>
        <end position="98"/>
    </location>
</feature>
<dbReference type="Gene3D" id="3.30.60.30">
    <property type="match status" value="3"/>
</dbReference>
<keyword evidence="5" id="KW-1015">Disulfide bond</keyword>
<evidence type="ECO:0000313" key="9">
    <source>
        <dbReference type="Proteomes" id="UP000694567"/>
    </source>
</evidence>
<dbReference type="AlphaFoldDB" id="A0A8C0EKL6"/>
<keyword evidence="2" id="KW-0964">Secreted</keyword>
<dbReference type="Proteomes" id="UP000694567">
    <property type="component" value="Unplaced"/>
</dbReference>
<dbReference type="PANTHER" id="PTHR21312">
    <property type="entry name" value="SERINE PROTEASE INHIBITOR"/>
    <property type="match status" value="1"/>
</dbReference>
<accession>A0A8C0EKL6</accession>